<evidence type="ECO:0000313" key="2">
    <source>
        <dbReference type="Proteomes" id="UP000299102"/>
    </source>
</evidence>
<keyword evidence="2" id="KW-1185">Reference proteome</keyword>
<evidence type="ECO:0000313" key="1">
    <source>
        <dbReference type="EMBL" id="GBP06120.1"/>
    </source>
</evidence>
<dbReference type="AlphaFoldDB" id="A0A4C1SXX7"/>
<dbReference type="Proteomes" id="UP000299102">
    <property type="component" value="Unassembled WGS sequence"/>
</dbReference>
<reference evidence="1 2" key="1">
    <citation type="journal article" date="2019" name="Commun. Biol.">
        <title>The bagworm genome reveals a unique fibroin gene that provides high tensile strength.</title>
        <authorList>
            <person name="Kono N."/>
            <person name="Nakamura H."/>
            <person name="Ohtoshi R."/>
            <person name="Tomita M."/>
            <person name="Numata K."/>
            <person name="Arakawa K."/>
        </authorList>
    </citation>
    <scope>NUCLEOTIDE SEQUENCE [LARGE SCALE GENOMIC DNA]</scope>
</reference>
<gene>
    <name evidence="1" type="ORF">EVAR_3331_1</name>
</gene>
<sequence length="60" mass="6771">DFQRAACTRARDAAGVQLGVLQMESRYTSRSEAQIRSHEPRPRAAGPVCRWHTCFVRLGL</sequence>
<organism evidence="1 2">
    <name type="scientific">Eumeta variegata</name>
    <name type="common">Bagworm moth</name>
    <name type="synonym">Eumeta japonica</name>
    <dbReference type="NCBI Taxonomy" id="151549"/>
    <lineage>
        <taxon>Eukaryota</taxon>
        <taxon>Metazoa</taxon>
        <taxon>Ecdysozoa</taxon>
        <taxon>Arthropoda</taxon>
        <taxon>Hexapoda</taxon>
        <taxon>Insecta</taxon>
        <taxon>Pterygota</taxon>
        <taxon>Neoptera</taxon>
        <taxon>Endopterygota</taxon>
        <taxon>Lepidoptera</taxon>
        <taxon>Glossata</taxon>
        <taxon>Ditrysia</taxon>
        <taxon>Tineoidea</taxon>
        <taxon>Psychidae</taxon>
        <taxon>Oiketicinae</taxon>
        <taxon>Eumeta</taxon>
    </lineage>
</organism>
<proteinExistence type="predicted"/>
<dbReference type="EMBL" id="BGZK01000020">
    <property type="protein sequence ID" value="GBP06120.1"/>
    <property type="molecule type" value="Genomic_DNA"/>
</dbReference>
<feature type="non-terminal residue" evidence="1">
    <location>
        <position position="1"/>
    </location>
</feature>
<comment type="caution">
    <text evidence="1">The sequence shown here is derived from an EMBL/GenBank/DDBJ whole genome shotgun (WGS) entry which is preliminary data.</text>
</comment>
<protein>
    <submittedName>
        <fullName evidence="1">Uncharacterized protein</fullName>
    </submittedName>
</protein>
<accession>A0A4C1SXX7</accession>
<name>A0A4C1SXX7_EUMVA</name>